<evidence type="ECO:0000313" key="2">
    <source>
        <dbReference type="Proteomes" id="UP000176834"/>
    </source>
</evidence>
<evidence type="ECO:0000313" key="1">
    <source>
        <dbReference type="EMBL" id="OGN06509.1"/>
    </source>
</evidence>
<name>A0A1F8F2K3_9BACT</name>
<accession>A0A1F8F2K3</accession>
<sequence length="77" mass="8646">MIHTELITITLTEGNTNDENLTLIFNEKIEEGVHRFGEYKGSLLLSDYTNLAGSRFVKFFATFAIKDMPGFSPSKKG</sequence>
<gene>
    <name evidence="1" type="ORF">A3B86_03620</name>
</gene>
<comment type="caution">
    <text evidence="1">The sequence shown here is derived from an EMBL/GenBank/DDBJ whole genome shotgun (WGS) entry which is preliminary data.</text>
</comment>
<protein>
    <submittedName>
        <fullName evidence="1">Uncharacterized protein</fullName>
    </submittedName>
</protein>
<dbReference type="AlphaFoldDB" id="A0A1F8F2K3"/>
<dbReference type="EMBL" id="MGJN01000019">
    <property type="protein sequence ID" value="OGN06509.1"/>
    <property type="molecule type" value="Genomic_DNA"/>
</dbReference>
<reference evidence="1 2" key="1">
    <citation type="journal article" date="2016" name="Nat. Commun.">
        <title>Thousands of microbial genomes shed light on interconnected biogeochemical processes in an aquifer system.</title>
        <authorList>
            <person name="Anantharaman K."/>
            <person name="Brown C.T."/>
            <person name="Hug L.A."/>
            <person name="Sharon I."/>
            <person name="Castelle C.J."/>
            <person name="Probst A.J."/>
            <person name="Thomas B.C."/>
            <person name="Singh A."/>
            <person name="Wilkins M.J."/>
            <person name="Karaoz U."/>
            <person name="Brodie E.L."/>
            <person name="Williams K.H."/>
            <person name="Hubbard S.S."/>
            <person name="Banfield J.F."/>
        </authorList>
    </citation>
    <scope>NUCLEOTIDE SEQUENCE [LARGE SCALE GENOMIC DNA]</scope>
</reference>
<dbReference type="Proteomes" id="UP000176834">
    <property type="component" value="Unassembled WGS sequence"/>
</dbReference>
<organism evidence="1 2">
    <name type="scientific">Candidatus Yanofskybacteria bacterium RIFCSPHIGHO2_02_FULL_38_22b</name>
    <dbReference type="NCBI Taxonomy" id="1802673"/>
    <lineage>
        <taxon>Bacteria</taxon>
        <taxon>Candidatus Yanofskyibacteriota</taxon>
    </lineage>
</organism>
<proteinExistence type="predicted"/>